<evidence type="ECO:0000259" key="2">
    <source>
        <dbReference type="PROSITE" id="PS00028"/>
    </source>
</evidence>
<dbReference type="SMART" id="SM00355">
    <property type="entry name" value="ZnF_C2H2"/>
    <property type="match status" value="3"/>
</dbReference>
<dbReference type="RefSeq" id="XP_033796699.1">
    <property type="nucleotide sequence ID" value="XM_033940808.1"/>
</dbReference>
<name>A0A6P8QIX3_GEOSA</name>
<dbReference type="InterPro" id="IPR039258">
    <property type="entry name" value="ZNF511"/>
</dbReference>
<evidence type="ECO:0000313" key="3">
    <source>
        <dbReference type="Proteomes" id="UP000515159"/>
    </source>
</evidence>
<keyword evidence="3" id="KW-1185">Reference proteome</keyword>
<dbReference type="PROSITE" id="PS00028">
    <property type="entry name" value="ZINC_FINGER_C2H2_1"/>
    <property type="match status" value="3"/>
</dbReference>
<feature type="domain" description="C2H2-type" evidence="2">
    <location>
        <begin position="119"/>
        <end position="140"/>
    </location>
</feature>
<dbReference type="KEGG" id="gsh:117358918"/>
<dbReference type="Proteomes" id="UP000515159">
    <property type="component" value="Chromosome 4"/>
</dbReference>
<dbReference type="Gene3D" id="3.30.160.60">
    <property type="entry name" value="Classic Zinc Finger"/>
    <property type="match status" value="1"/>
</dbReference>
<evidence type="ECO:0000313" key="4">
    <source>
        <dbReference type="RefSeq" id="XP_033796699.1"/>
    </source>
</evidence>
<dbReference type="InterPro" id="IPR036236">
    <property type="entry name" value="Znf_C2H2_sf"/>
</dbReference>
<dbReference type="PANTHER" id="PTHR21354">
    <property type="entry name" value="ZINC FINGER PROTEIN 511"/>
    <property type="match status" value="1"/>
</dbReference>
<accession>A0A6P8QIX3</accession>
<proteinExistence type="predicted"/>
<sequence length="275" mass="31623">MMLPAELATILTSSNPNDVALGKLPVLPVLAAPEESGGDGPAVFHFSPRRMRFHKDHEFFEDGDIHRHLYLQNVLTSVSEVVERPKVSEFCCHVDDCSQFFDTLEGYEHHYNTLHRNVCSFCKRSFPSERFLDAHILEWHDSLFQVMSEKQNMYKCLVEGCTEKFKTSRDRKEHLIKVHLYPSDFRFDKSEKAKCNNTLLKHNVKMYMDTNVEDDTQLSPVDSMELSVPEPMESASSVSQISSSSESPHHKYRIPSTVCFGHNAMRGFKSTKEKE</sequence>
<feature type="region of interest" description="Disordered" evidence="1">
    <location>
        <begin position="224"/>
        <end position="253"/>
    </location>
</feature>
<dbReference type="AlphaFoldDB" id="A0A6P8QIX3"/>
<feature type="compositionally biased region" description="Low complexity" evidence="1">
    <location>
        <begin position="234"/>
        <end position="246"/>
    </location>
</feature>
<evidence type="ECO:0000256" key="1">
    <source>
        <dbReference type="SAM" id="MobiDB-lite"/>
    </source>
</evidence>
<organism evidence="3 4">
    <name type="scientific">Geotrypetes seraphini</name>
    <name type="common">Gaboon caecilian</name>
    <name type="synonym">Caecilia seraphini</name>
    <dbReference type="NCBI Taxonomy" id="260995"/>
    <lineage>
        <taxon>Eukaryota</taxon>
        <taxon>Metazoa</taxon>
        <taxon>Chordata</taxon>
        <taxon>Craniata</taxon>
        <taxon>Vertebrata</taxon>
        <taxon>Euteleostomi</taxon>
        <taxon>Amphibia</taxon>
        <taxon>Gymnophiona</taxon>
        <taxon>Geotrypetes</taxon>
    </lineage>
</organism>
<dbReference type="GeneID" id="117358918"/>
<protein>
    <submittedName>
        <fullName evidence="4">Zinc finger protein 511 isoform X1</fullName>
    </submittedName>
</protein>
<dbReference type="CTD" id="118472"/>
<feature type="domain" description="C2H2-type" evidence="2">
    <location>
        <begin position="92"/>
        <end position="115"/>
    </location>
</feature>
<dbReference type="InterPro" id="IPR013087">
    <property type="entry name" value="Znf_C2H2_type"/>
</dbReference>
<gene>
    <name evidence="4" type="primary">ZNF511</name>
</gene>
<reference evidence="4" key="1">
    <citation type="submission" date="2025-08" db="UniProtKB">
        <authorList>
            <consortium name="RefSeq"/>
        </authorList>
    </citation>
    <scope>IDENTIFICATION</scope>
</reference>
<dbReference type="PANTHER" id="PTHR21354:SF0">
    <property type="entry name" value="ZINC FINGER PROTEIN 511"/>
    <property type="match status" value="1"/>
</dbReference>
<dbReference type="InParanoid" id="A0A6P8QIX3"/>
<feature type="domain" description="C2H2-type" evidence="2">
    <location>
        <begin position="156"/>
        <end position="179"/>
    </location>
</feature>
<dbReference type="SUPFAM" id="SSF57667">
    <property type="entry name" value="beta-beta-alpha zinc fingers"/>
    <property type="match status" value="1"/>
</dbReference>
<dbReference type="OrthoDB" id="18440at2759"/>
<dbReference type="FunCoup" id="A0A6P8QIX3">
    <property type="interactions" value="309"/>
</dbReference>